<reference evidence="2 3" key="1">
    <citation type="submission" date="2018-08" db="EMBL/GenBank/DDBJ databases">
        <title>Crown Gall in kiwifruit.</title>
        <authorList>
            <person name="Visnovsky S.B."/>
            <person name="Pitman A.R."/>
        </authorList>
    </citation>
    <scope>NUCLEOTIDE SEQUENCE [LARGE SCALE GENOMIC DNA]</scope>
    <source>
        <strain evidence="2 3">SBV_302_78_2</strain>
    </source>
</reference>
<comment type="caution">
    <text evidence="2">The sequence shown here is derived from an EMBL/GenBank/DDBJ whole genome shotgun (WGS) entry which is preliminary data.</text>
</comment>
<name>A0AA88EWU1_RHIRH</name>
<evidence type="ECO:0000313" key="3">
    <source>
        <dbReference type="Proteomes" id="UP000473658"/>
    </source>
</evidence>
<organism evidence="2 3">
    <name type="scientific">Rhizobium rhizogenes</name>
    <name type="common">Agrobacterium rhizogenes</name>
    <dbReference type="NCBI Taxonomy" id="359"/>
    <lineage>
        <taxon>Bacteria</taxon>
        <taxon>Pseudomonadati</taxon>
        <taxon>Pseudomonadota</taxon>
        <taxon>Alphaproteobacteria</taxon>
        <taxon>Hyphomicrobiales</taxon>
        <taxon>Rhizobiaceae</taxon>
        <taxon>Rhizobium/Agrobacterium group</taxon>
        <taxon>Rhizobium</taxon>
    </lineage>
</organism>
<feature type="region of interest" description="Disordered" evidence="1">
    <location>
        <begin position="55"/>
        <end position="85"/>
    </location>
</feature>
<evidence type="ECO:0000256" key="1">
    <source>
        <dbReference type="SAM" id="MobiDB-lite"/>
    </source>
</evidence>
<dbReference type="Proteomes" id="UP000473658">
    <property type="component" value="Unassembled WGS sequence"/>
</dbReference>
<dbReference type="EMBL" id="QRFF01000009">
    <property type="protein sequence ID" value="KAA3498385.1"/>
    <property type="molecule type" value="Genomic_DNA"/>
</dbReference>
<proteinExistence type="predicted"/>
<dbReference type="AlphaFoldDB" id="A0AA88EWU1"/>
<accession>A0AA88EWU1</accession>
<evidence type="ECO:0000313" key="2">
    <source>
        <dbReference type="EMBL" id="KAA3498385.1"/>
    </source>
</evidence>
<sequence length="85" mass="9855">MKLITRSQLRRVIGKVCSMGLYEMYVLAARADTALMRRRLARSLYARAKLRNRQLKKQYLHNQKKNSGSSADMKRAGQMRSGRLP</sequence>
<feature type="compositionally biased region" description="Basic residues" evidence="1">
    <location>
        <begin position="55"/>
        <end position="64"/>
    </location>
</feature>
<protein>
    <submittedName>
        <fullName evidence="2">Uncharacterized protein</fullName>
    </submittedName>
</protein>
<gene>
    <name evidence="2" type="ORF">DXM27_23020</name>
</gene>